<dbReference type="SUPFAM" id="SSF56784">
    <property type="entry name" value="HAD-like"/>
    <property type="match status" value="1"/>
</dbReference>
<proteinExistence type="predicted"/>
<sequence length="213" mass="24575">MSPNYLAPLLSKYLAPLLPLQDLPPKPTVFLDLDKTLIKSFNTQPPTFDFKVQVLRPPRMPEKIYKFQSFLGRMTYYISRRPGIDELLSFLHGKYEIVIFTASTKEYADPIIDKIDKYRVISYRLYRNSCKIVDGKCIKDLSRTGRNIKRLIIIDDKLSSFSLQKNNGIQVSAFVGDPGDKGLLQLLKFFEIAVDFEDMREAATCYLFSLLKI</sequence>
<name>W1PFL1_AMBTC</name>
<evidence type="ECO:0000259" key="1">
    <source>
        <dbReference type="PROSITE" id="PS50969"/>
    </source>
</evidence>
<dbReference type="PANTHER" id="PTHR12210">
    <property type="entry name" value="DULLARD PROTEIN PHOSPHATASE"/>
    <property type="match status" value="1"/>
</dbReference>
<accession>W1PFL1</accession>
<dbReference type="Gramene" id="ERN06431">
    <property type="protein sequence ID" value="ERN06431"/>
    <property type="gene ID" value="AMTR_s00016p00256700"/>
</dbReference>
<dbReference type="Proteomes" id="UP000017836">
    <property type="component" value="Unassembled WGS sequence"/>
</dbReference>
<protein>
    <recommendedName>
        <fullName evidence="1">FCP1 homology domain-containing protein</fullName>
    </recommendedName>
</protein>
<feature type="domain" description="FCP1 homology" evidence="1">
    <location>
        <begin position="22"/>
        <end position="193"/>
    </location>
</feature>
<dbReference type="CDD" id="cd07521">
    <property type="entry name" value="HAD_FCP1-like"/>
    <property type="match status" value="1"/>
</dbReference>
<dbReference type="InterPro" id="IPR036412">
    <property type="entry name" value="HAD-like_sf"/>
</dbReference>
<dbReference type="HOGENOM" id="CLU_020262_4_5_1"/>
<dbReference type="PROSITE" id="PS50969">
    <property type="entry name" value="FCP1"/>
    <property type="match status" value="1"/>
</dbReference>
<evidence type="ECO:0000313" key="3">
    <source>
        <dbReference type="Proteomes" id="UP000017836"/>
    </source>
</evidence>
<dbReference type="OMA" id="RCTRFEC"/>
<dbReference type="AlphaFoldDB" id="W1PFL1"/>
<dbReference type="InterPro" id="IPR004274">
    <property type="entry name" value="FCP1_dom"/>
</dbReference>
<evidence type="ECO:0000313" key="2">
    <source>
        <dbReference type="EMBL" id="ERN06431.1"/>
    </source>
</evidence>
<dbReference type="GO" id="GO:0004721">
    <property type="term" value="F:phosphoprotein phosphatase activity"/>
    <property type="evidence" value="ECO:0000318"/>
    <property type="project" value="GO_Central"/>
</dbReference>
<dbReference type="FunFam" id="3.40.50.1000:FF:000093">
    <property type="entry name" value="NLI interacting factor-like phosphatase family protein"/>
    <property type="match status" value="1"/>
</dbReference>
<dbReference type="eggNOG" id="KOG1605">
    <property type="taxonomic scope" value="Eukaryota"/>
</dbReference>
<dbReference type="Pfam" id="PF03031">
    <property type="entry name" value="NIF"/>
    <property type="match status" value="1"/>
</dbReference>
<dbReference type="InterPro" id="IPR050365">
    <property type="entry name" value="TIM50"/>
</dbReference>
<reference evidence="3" key="1">
    <citation type="journal article" date="2013" name="Science">
        <title>The Amborella genome and the evolution of flowering plants.</title>
        <authorList>
            <consortium name="Amborella Genome Project"/>
        </authorList>
    </citation>
    <scope>NUCLEOTIDE SEQUENCE [LARGE SCALE GENOMIC DNA]</scope>
</reference>
<dbReference type="Gene3D" id="3.40.50.1000">
    <property type="entry name" value="HAD superfamily/HAD-like"/>
    <property type="match status" value="1"/>
</dbReference>
<dbReference type="SMART" id="SM00577">
    <property type="entry name" value="CPDc"/>
    <property type="match status" value="1"/>
</dbReference>
<gene>
    <name evidence="2" type="ORF">AMTR_s00016p00256700</name>
</gene>
<dbReference type="NCBIfam" id="TIGR02251">
    <property type="entry name" value="HIF-SF_euk"/>
    <property type="match status" value="1"/>
</dbReference>
<dbReference type="InterPro" id="IPR023214">
    <property type="entry name" value="HAD_sf"/>
</dbReference>
<dbReference type="EMBL" id="KI393908">
    <property type="protein sequence ID" value="ERN06431.1"/>
    <property type="molecule type" value="Genomic_DNA"/>
</dbReference>
<organism evidence="2 3">
    <name type="scientific">Amborella trichopoda</name>
    <dbReference type="NCBI Taxonomy" id="13333"/>
    <lineage>
        <taxon>Eukaryota</taxon>
        <taxon>Viridiplantae</taxon>
        <taxon>Streptophyta</taxon>
        <taxon>Embryophyta</taxon>
        <taxon>Tracheophyta</taxon>
        <taxon>Spermatophyta</taxon>
        <taxon>Magnoliopsida</taxon>
        <taxon>Amborellales</taxon>
        <taxon>Amborellaceae</taxon>
        <taxon>Amborella</taxon>
    </lineage>
</organism>
<keyword evidence="3" id="KW-1185">Reference proteome</keyword>
<dbReference type="STRING" id="13333.W1PFL1"/>
<dbReference type="InterPro" id="IPR011948">
    <property type="entry name" value="Dullard_phosphatase"/>
</dbReference>